<accession>A0A1X7PNQ7</accession>
<dbReference type="InterPro" id="IPR035906">
    <property type="entry name" value="MetI-like_sf"/>
</dbReference>
<keyword evidence="6 8" id="KW-1133">Transmembrane helix</keyword>
<proteinExistence type="inferred from homology"/>
<dbReference type="InterPro" id="IPR000515">
    <property type="entry name" value="MetI-like"/>
</dbReference>
<dbReference type="PANTHER" id="PTHR42929:SF1">
    <property type="entry name" value="INNER MEMBRANE ABC TRANSPORTER PERMEASE PROTEIN YDCU-RELATED"/>
    <property type="match status" value="1"/>
</dbReference>
<feature type="transmembrane region" description="Helical" evidence="8">
    <location>
        <begin position="153"/>
        <end position="173"/>
    </location>
</feature>
<feature type="transmembrane region" description="Helical" evidence="8">
    <location>
        <begin position="194"/>
        <end position="222"/>
    </location>
</feature>
<keyword evidence="5 8" id="KW-0812">Transmembrane</keyword>
<dbReference type="RefSeq" id="WP_244561829.1">
    <property type="nucleotide sequence ID" value="NZ_FXBL01000004.1"/>
</dbReference>
<keyword evidence="11" id="KW-1185">Reference proteome</keyword>
<dbReference type="PROSITE" id="PS50928">
    <property type="entry name" value="ABC_TM1"/>
    <property type="match status" value="1"/>
</dbReference>
<feature type="domain" description="ABC transmembrane type-1" evidence="9">
    <location>
        <begin position="65"/>
        <end position="271"/>
    </location>
</feature>
<evidence type="ECO:0000256" key="6">
    <source>
        <dbReference type="ARBA" id="ARBA00022989"/>
    </source>
</evidence>
<keyword evidence="7 8" id="KW-0472">Membrane</keyword>
<organism evidence="10 11">
    <name type="scientific">Mesorhizobium australicum</name>
    <dbReference type="NCBI Taxonomy" id="536018"/>
    <lineage>
        <taxon>Bacteria</taxon>
        <taxon>Pseudomonadati</taxon>
        <taxon>Pseudomonadota</taxon>
        <taxon>Alphaproteobacteria</taxon>
        <taxon>Hyphomicrobiales</taxon>
        <taxon>Phyllobacteriaceae</taxon>
        <taxon>Mesorhizobium</taxon>
    </lineage>
</organism>
<evidence type="ECO:0000313" key="11">
    <source>
        <dbReference type="Proteomes" id="UP000193083"/>
    </source>
</evidence>
<feature type="transmembrane region" description="Helical" evidence="8">
    <location>
        <begin position="250"/>
        <end position="271"/>
    </location>
</feature>
<dbReference type="EMBL" id="FXBL01000004">
    <property type="protein sequence ID" value="SMH53580.1"/>
    <property type="molecule type" value="Genomic_DNA"/>
</dbReference>
<dbReference type="PANTHER" id="PTHR42929">
    <property type="entry name" value="INNER MEMBRANE ABC TRANSPORTER PERMEASE PROTEIN YDCU-RELATED-RELATED"/>
    <property type="match status" value="1"/>
</dbReference>
<evidence type="ECO:0000256" key="5">
    <source>
        <dbReference type="ARBA" id="ARBA00022692"/>
    </source>
</evidence>
<dbReference type="AlphaFoldDB" id="A0A1X7PNQ7"/>
<dbReference type="SUPFAM" id="SSF161098">
    <property type="entry name" value="MetI-like"/>
    <property type="match status" value="1"/>
</dbReference>
<feature type="transmembrane region" description="Helical" evidence="8">
    <location>
        <begin position="63"/>
        <end position="88"/>
    </location>
</feature>
<gene>
    <name evidence="10" type="ORF">SAMN02982922_4875</name>
</gene>
<comment type="similarity">
    <text evidence="2">Belongs to the binding-protein-dependent transport system permease family. CysTW subfamily.</text>
</comment>
<keyword evidence="3 8" id="KW-0813">Transport</keyword>
<evidence type="ECO:0000256" key="2">
    <source>
        <dbReference type="ARBA" id="ARBA00007069"/>
    </source>
</evidence>
<name>A0A1X7PNQ7_9HYPH</name>
<evidence type="ECO:0000313" key="10">
    <source>
        <dbReference type="EMBL" id="SMH53580.1"/>
    </source>
</evidence>
<evidence type="ECO:0000256" key="3">
    <source>
        <dbReference type="ARBA" id="ARBA00022448"/>
    </source>
</evidence>
<dbReference type="Pfam" id="PF00528">
    <property type="entry name" value="BPD_transp_1"/>
    <property type="match status" value="1"/>
</dbReference>
<keyword evidence="4" id="KW-1003">Cell membrane</keyword>
<dbReference type="GO" id="GO:0055085">
    <property type="term" value="P:transmembrane transport"/>
    <property type="evidence" value="ECO:0007669"/>
    <property type="project" value="InterPro"/>
</dbReference>
<evidence type="ECO:0000256" key="7">
    <source>
        <dbReference type="ARBA" id="ARBA00023136"/>
    </source>
</evidence>
<dbReference type="Proteomes" id="UP000193083">
    <property type="component" value="Unassembled WGS sequence"/>
</dbReference>
<evidence type="ECO:0000256" key="8">
    <source>
        <dbReference type="RuleBase" id="RU363032"/>
    </source>
</evidence>
<reference evidence="10 11" key="1">
    <citation type="submission" date="2017-04" db="EMBL/GenBank/DDBJ databases">
        <authorList>
            <person name="Afonso C.L."/>
            <person name="Miller P.J."/>
            <person name="Scott M.A."/>
            <person name="Spackman E."/>
            <person name="Goraichik I."/>
            <person name="Dimitrov K.M."/>
            <person name="Suarez D.L."/>
            <person name="Swayne D.E."/>
        </authorList>
    </citation>
    <scope>NUCLEOTIDE SEQUENCE [LARGE SCALE GENOMIC DNA]</scope>
    <source>
        <strain evidence="10 11">B5P</strain>
    </source>
</reference>
<feature type="transmembrane region" description="Helical" evidence="8">
    <location>
        <begin position="100"/>
        <end position="123"/>
    </location>
</feature>
<dbReference type="Gene3D" id="1.10.3720.10">
    <property type="entry name" value="MetI-like"/>
    <property type="match status" value="1"/>
</dbReference>
<comment type="subcellular location">
    <subcellularLocation>
        <location evidence="1 8">Cell membrane</location>
        <topology evidence="1 8">Multi-pass membrane protein</topology>
    </subcellularLocation>
</comment>
<dbReference type="GO" id="GO:0005886">
    <property type="term" value="C:plasma membrane"/>
    <property type="evidence" value="ECO:0007669"/>
    <property type="project" value="UniProtKB-SubCell"/>
</dbReference>
<evidence type="ECO:0000256" key="1">
    <source>
        <dbReference type="ARBA" id="ARBA00004651"/>
    </source>
</evidence>
<evidence type="ECO:0000256" key="4">
    <source>
        <dbReference type="ARBA" id="ARBA00022475"/>
    </source>
</evidence>
<evidence type="ECO:0000259" key="9">
    <source>
        <dbReference type="PROSITE" id="PS50928"/>
    </source>
</evidence>
<sequence length="283" mass="30062">MFSPILRRQFARLAPLLLVLPGTLAVVLLLVAPIGDTFSETIGPKGGRLANYVAFFSSEYNLLVLNRTLGVAAMTTLISLTLGFFAATAISRSRGVLRQVLMIASVFPLLTGAIVRSFAWMVILGRNGMVNEALMLSALVDEPVPLLFSRTSMVIGLVYLFTPLAILSLVGVLDAIDESVLEASSSLGASPLRVFFQVTLPLAIPGLIVGGVLVFTGSLAAFATARLLGGEAQMILPTLLHEKAMVSFDWTSASTIAVIMVAMTLVIILVANRVARRFNPAMG</sequence>
<protein>
    <submittedName>
        <fullName evidence="10">Putative spermidine/putrescine transport system permease protein</fullName>
    </submittedName>
</protein>
<dbReference type="CDD" id="cd06261">
    <property type="entry name" value="TM_PBP2"/>
    <property type="match status" value="1"/>
</dbReference>